<dbReference type="Pfam" id="PF10673">
    <property type="entry name" value="DUF2487"/>
    <property type="match status" value="1"/>
</dbReference>
<gene>
    <name evidence="1" type="ORF">ABID56_000408</name>
</gene>
<sequence>MKWIYNDIDQYVQAKEYIDTAVMALVPFAFDDDESLKKYAFQSEAMYILMSQIEKQYKGRVLLLPVYHYPKQNTLESETERLNNMIDQMHEQQPFQHTLLFTFDNKWRKQQRHLNAELIWLPAPTEGDLNQVETQQILQSQANELQTLIQDQWQS</sequence>
<organism evidence="1 2">
    <name type="scientific">Alkalibacillus flavidus</name>
    <dbReference type="NCBI Taxonomy" id="546021"/>
    <lineage>
        <taxon>Bacteria</taxon>
        <taxon>Bacillati</taxon>
        <taxon>Bacillota</taxon>
        <taxon>Bacilli</taxon>
        <taxon>Bacillales</taxon>
        <taxon>Bacillaceae</taxon>
        <taxon>Alkalibacillus</taxon>
    </lineage>
</organism>
<reference evidence="1 2" key="1">
    <citation type="submission" date="2024-06" db="EMBL/GenBank/DDBJ databases">
        <title>Genomic Encyclopedia of Type Strains, Phase IV (KMG-IV): sequencing the most valuable type-strain genomes for metagenomic binning, comparative biology and taxonomic classification.</title>
        <authorList>
            <person name="Goeker M."/>
        </authorList>
    </citation>
    <scope>NUCLEOTIDE SEQUENCE [LARGE SCALE GENOMIC DNA]</scope>
    <source>
        <strain evidence="1 2">DSM 23520</strain>
    </source>
</reference>
<evidence type="ECO:0000313" key="2">
    <source>
        <dbReference type="Proteomes" id="UP001549167"/>
    </source>
</evidence>
<dbReference type="Proteomes" id="UP001549167">
    <property type="component" value="Unassembled WGS sequence"/>
</dbReference>
<dbReference type="EMBL" id="JBEPMX010000001">
    <property type="protein sequence ID" value="MET3682329.1"/>
    <property type="molecule type" value="Genomic_DNA"/>
</dbReference>
<comment type="caution">
    <text evidence="1">The sequence shown here is derived from an EMBL/GenBank/DDBJ whole genome shotgun (WGS) entry which is preliminary data.</text>
</comment>
<protein>
    <recommendedName>
        <fullName evidence="3">DUF2487 family protein</fullName>
    </recommendedName>
</protein>
<dbReference type="RefSeq" id="WP_354218841.1">
    <property type="nucleotide sequence ID" value="NZ_JBEPMX010000001.1"/>
</dbReference>
<proteinExistence type="predicted"/>
<dbReference type="InterPro" id="IPR019615">
    <property type="entry name" value="DUF2487"/>
</dbReference>
<name>A0ABV2KSH8_9BACI</name>
<keyword evidence="2" id="KW-1185">Reference proteome</keyword>
<accession>A0ABV2KSH8</accession>
<evidence type="ECO:0000313" key="1">
    <source>
        <dbReference type="EMBL" id="MET3682329.1"/>
    </source>
</evidence>
<evidence type="ECO:0008006" key="3">
    <source>
        <dbReference type="Google" id="ProtNLM"/>
    </source>
</evidence>